<dbReference type="PROSITE" id="PS00571">
    <property type="entry name" value="AMIDASES"/>
    <property type="match status" value="1"/>
</dbReference>
<evidence type="ECO:0000259" key="2">
    <source>
        <dbReference type="Pfam" id="PF01425"/>
    </source>
</evidence>
<feature type="domain" description="Amidase" evidence="2">
    <location>
        <begin position="53"/>
        <end position="210"/>
    </location>
</feature>
<evidence type="ECO:0000313" key="4">
    <source>
        <dbReference type="Proteomes" id="UP000593567"/>
    </source>
</evidence>
<sequence>MNFFTEVINTWLKTCDGLRSIEEETIPVLYPRIPGVKPARKDNPYNAWATKVEIKGESSGILAGKTIAIKDNVFIAGTPLTNGSKIWEGYTPEFDATVVTRILQAGGTILGKSTCENQCLSANSFTSASGPVPNPHDVTRSAGGSSSGSAVLVATGEVDMAIGGDQGGSIRMPSCWSGCVGLKATFGLVPCNWILRIERIKVIVTVKATCTSNCCAIIFQGVAVRLNEFIVIVARATNLCLEPSLDHLGPMASNVTDVAKLLEVIAGYDEGRDHRQNPHVVIPKYSQLLTGDLTGVKFGYVKEGSGRASDGVKSVMSHVITKLRESGAVVEEVSIPLHAQSNFY</sequence>
<dbReference type="Gene3D" id="3.90.1300.10">
    <property type="entry name" value="Amidase signature (AS) domain"/>
    <property type="match status" value="1"/>
</dbReference>
<protein>
    <recommendedName>
        <fullName evidence="2">Amidase domain-containing protein</fullName>
    </recommendedName>
</protein>
<evidence type="ECO:0000313" key="3">
    <source>
        <dbReference type="EMBL" id="KAF6025110.1"/>
    </source>
</evidence>
<reference evidence="3" key="1">
    <citation type="submission" date="2020-06" db="EMBL/GenBank/DDBJ databases">
        <title>Draft genome of Bugula neritina, a colonial animal packing powerful symbionts and potential medicines.</title>
        <authorList>
            <person name="Rayko M."/>
        </authorList>
    </citation>
    <scope>NUCLEOTIDE SEQUENCE [LARGE SCALE GENOMIC DNA]</scope>
    <source>
        <strain evidence="3">Kwan_BN1</strain>
    </source>
</reference>
<dbReference type="InterPro" id="IPR023631">
    <property type="entry name" value="Amidase_dom"/>
</dbReference>
<dbReference type="GO" id="GO:0003824">
    <property type="term" value="F:catalytic activity"/>
    <property type="evidence" value="ECO:0007669"/>
    <property type="project" value="InterPro"/>
</dbReference>
<dbReference type="SUPFAM" id="SSF75304">
    <property type="entry name" value="Amidase signature (AS) enzymes"/>
    <property type="match status" value="2"/>
</dbReference>
<dbReference type="InterPro" id="IPR000120">
    <property type="entry name" value="Amidase"/>
</dbReference>
<comment type="caution">
    <text evidence="3">The sequence shown here is derived from an EMBL/GenBank/DDBJ whole genome shotgun (WGS) entry which is preliminary data.</text>
</comment>
<dbReference type="InterPro" id="IPR036928">
    <property type="entry name" value="AS_sf"/>
</dbReference>
<dbReference type="PANTHER" id="PTHR11895:SF170">
    <property type="entry name" value="AMIDASE"/>
    <property type="match status" value="1"/>
</dbReference>
<dbReference type="AlphaFoldDB" id="A0A7J7JFV6"/>
<feature type="domain" description="Amidase" evidence="2">
    <location>
        <begin position="240"/>
        <end position="340"/>
    </location>
</feature>
<evidence type="ECO:0000256" key="1">
    <source>
        <dbReference type="ARBA" id="ARBA00009199"/>
    </source>
</evidence>
<dbReference type="OrthoDB" id="421993at2759"/>
<dbReference type="InterPro" id="IPR020556">
    <property type="entry name" value="Amidase_CS"/>
</dbReference>
<accession>A0A7J7JFV6</accession>
<dbReference type="Proteomes" id="UP000593567">
    <property type="component" value="Unassembled WGS sequence"/>
</dbReference>
<dbReference type="EMBL" id="VXIV02002496">
    <property type="protein sequence ID" value="KAF6025110.1"/>
    <property type="molecule type" value="Genomic_DNA"/>
</dbReference>
<name>A0A7J7JFV6_BUGNE</name>
<dbReference type="Pfam" id="PF01425">
    <property type="entry name" value="Amidase"/>
    <property type="match status" value="2"/>
</dbReference>
<gene>
    <name evidence="3" type="ORF">EB796_016589</name>
</gene>
<comment type="similarity">
    <text evidence="1">Belongs to the amidase family.</text>
</comment>
<dbReference type="PANTHER" id="PTHR11895">
    <property type="entry name" value="TRANSAMIDASE"/>
    <property type="match status" value="1"/>
</dbReference>
<organism evidence="3 4">
    <name type="scientific">Bugula neritina</name>
    <name type="common">Brown bryozoan</name>
    <name type="synonym">Sertularia neritina</name>
    <dbReference type="NCBI Taxonomy" id="10212"/>
    <lineage>
        <taxon>Eukaryota</taxon>
        <taxon>Metazoa</taxon>
        <taxon>Spiralia</taxon>
        <taxon>Lophotrochozoa</taxon>
        <taxon>Bryozoa</taxon>
        <taxon>Gymnolaemata</taxon>
        <taxon>Cheilostomatida</taxon>
        <taxon>Flustrina</taxon>
        <taxon>Buguloidea</taxon>
        <taxon>Bugulidae</taxon>
        <taxon>Bugula</taxon>
    </lineage>
</organism>
<keyword evidence="4" id="KW-1185">Reference proteome</keyword>
<proteinExistence type="inferred from homology"/>